<sequence>MSETDRTTEDGDGPADIEAQHKLLGMSSPAPVDVESAVSTATKFSHLAVYFLCNVALTIYNKLVLGQFHYPWLLTACHTGAASLGCYLLFLRGSFALSRLSVRHEWVVVAFSVLFTVNIAVSNISLALVSVPFHQIMRSICPVFTVLVYRLRYRRRYPHATYLSLVPVVLGVGLATCGDYYFTPTGFVLTLLGVTLAVVKTIATNRIMTGPLSLDPLETLMRLSPLACAQALACAWATGELDAFQTLYPAGPPRQLCLVLAGNGLLAFVLNMASFGTNRHAGALTMTVCANVKQCLTVLLGIALFGVRVGRLNGLGMLIALGGAAWYSAVELGGGAEKGAGA</sequence>
<dbReference type="InterPro" id="IPR050186">
    <property type="entry name" value="TPT_transporter"/>
</dbReference>
<evidence type="ECO:0000259" key="9">
    <source>
        <dbReference type="Pfam" id="PF03151"/>
    </source>
</evidence>
<protein>
    <recommendedName>
        <fullName evidence="9">Sugar phosphate transporter domain-containing protein</fullName>
    </recommendedName>
</protein>
<feature type="domain" description="Sugar phosphate transporter" evidence="9">
    <location>
        <begin position="47"/>
        <end position="328"/>
    </location>
</feature>
<feature type="transmembrane region" description="Helical" evidence="8">
    <location>
        <begin position="312"/>
        <end position="329"/>
    </location>
</feature>
<dbReference type="AlphaFoldDB" id="A0AAD9MKL8"/>
<keyword evidence="5 8" id="KW-0812">Transmembrane</keyword>
<feature type="transmembrane region" description="Helical" evidence="8">
    <location>
        <begin position="160"/>
        <end position="181"/>
    </location>
</feature>
<accession>A0AAD9MKL8</accession>
<evidence type="ECO:0000256" key="8">
    <source>
        <dbReference type="SAM" id="Phobius"/>
    </source>
</evidence>
<evidence type="ECO:0000256" key="5">
    <source>
        <dbReference type="ARBA" id="ARBA00022692"/>
    </source>
</evidence>
<dbReference type="InterPro" id="IPR004853">
    <property type="entry name" value="Sugar_P_trans_dom"/>
</dbReference>
<feature type="transmembrane region" description="Helical" evidence="8">
    <location>
        <begin position="187"/>
        <end position="203"/>
    </location>
</feature>
<dbReference type="EMBL" id="JAQQPM010000008">
    <property type="protein sequence ID" value="KAK2074821.1"/>
    <property type="molecule type" value="Genomic_DNA"/>
</dbReference>
<feature type="transmembrane region" description="Helical" evidence="8">
    <location>
        <begin position="106"/>
        <end position="129"/>
    </location>
</feature>
<keyword evidence="11" id="KW-1185">Reference proteome</keyword>
<dbReference type="Pfam" id="PF03151">
    <property type="entry name" value="TPT"/>
    <property type="match status" value="1"/>
</dbReference>
<gene>
    <name evidence="10" type="ORF">P8C59_008995</name>
</gene>
<dbReference type="GO" id="GO:0005789">
    <property type="term" value="C:endoplasmic reticulum membrane"/>
    <property type="evidence" value="ECO:0007669"/>
    <property type="project" value="UniProtKB-SubCell"/>
</dbReference>
<proteinExistence type="inferred from homology"/>
<reference evidence="10" key="1">
    <citation type="journal article" date="2023" name="Mol. Plant Microbe Interact.">
        <title>Elucidating the Obligate Nature and Biological Capacity of an Invasive Fungal Corn Pathogen.</title>
        <authorList>
            <person name="MacCready J.S."/>
            <person name="Roggenkamp E.M."/>
            <person name="Gdanetz K."/>
            <person name="Chilvers M.I."/>
        </authorList>
    </citation>
    <scope>NUCLEOTIDE SEQUENCE</scope>
    <source>
        <strain evidence="10">PM02</strain>
    </source>
</reference>
<comment type="subunit">
    <text evidence="4">Homooligomer.</text>
</comment>
<keyword evidence="7 8" id="KW-0472">Membrane</keyword>
<evidence type="ECO:0000256" key="2">
    <source>
        <dbReference type="ARBA" id="ARBA00004477"/>
    </source>
</evidence>
<name>A0AAD9MKL8_9PEZI</name>
<keyword evidence="6 8" id="KW-1133">Transmembrane helix</keyword>
<comment type="similarity">
    <text evidence="3">Belongs to the TPT transporter family. SLC35D subfamily.</text>
</comment>
<evidence type="ECO:0000313" key="11">
    <source>
        <dbReference type="Proteomes" id="UP001217918"/>
    </source>
</evidence>
<evidence type="ECO:0000256" key="1">
    <source>
        <dbReference type="ARBA" id="ARBA00003420"/>
    </source>
</evidence>
<evidence type="ECO:0000313" key="10">
    <source>
        <dbReference type="EMBL" id="KAK2074821.1"/>
    </source>
</evidence>
<evidence type="ECO:0000256" key="7">
    <source>
        <dbReference type="ARBA" id="ARBA00023136"/>
    </source>
</evidence>
<evidence type="ECO:0000256" key="4">
    <source>
        <dbReference type="ARBA" id="ARBA00011182"/>
    </source>
</evidence>
<evidence type="ECO:0000256" key="3">
    <source>
        <dbReference type="ARBA" id="ARBA00010425"/>
    </source>
</evidence>
<comment type="caution">
    <text evidence="10">The sequence shown here is derived from an EMBL/GenBank/DDBJ whole genome shotgun (WGS) entry which is preliminary data.</text>
</comment>
<dbReference type="Proteomes" id="UP001217918">
    <property type="component" value="Unassembled WGS sequence"/>
</dbReference>
<feature type="transmembrane region" description="Helical" evidence="8">
    <location>
        <begin position="281"/>
        <end position="305"/>
    </location>
</feature>
<comment type="function">
    <text evidence="1">Involved in the import of GDP-mannose from the cytoplasm into the Golgi lumen.</text>
</comment>
<comment type="subcellular location">
    <subcellularLocation>
        <location evidence="2">Endoplasmic reticulum membrane</location>
        <topology evidence="2">Multi-pass membrane protein</topology>
    </subcellularLocation>
</comment>
<organism evidence="10 11">
    <name type="scientific">Phyllachora maydis</name>
    <dbReference type="NCBI Taxonomy" id="1825666"/>
    <lineage>
        <taxon>Eukaryota</taxon>
        <taxon>Fungi</taxon>
        <taxon>Dikarya</taxon>
        <taxon>Ascomycota</taxon>
        <taxon>Pezizomycotina</taxon>
        <taxon>Sordariomycetes</taxon>
        <taxon>Sordariomycetidae</taxon>
        <taxon>Phyllachorales</taxon>
        <taxon>Phyllachoraceae</taxon>
        <taxon>Phyllachora</taxon>
    </lineage>
</organism>
<dbReference type="PANTHER" id="PTHR11132">
    <property type="entry name" value="SOLUTE CARRIER FAMILY 35"/>
    <property type="match status" value="1"/>
</dbReference>
<feature type="transmembrane region" description="Helical" evidence="8">
    <location>
        <begin position="70"/>
        <end position="90"/>
    </location>
</feature>
<feature type="transmembrane region" description="Helical" evidence="8">
    <location>
        <begin position="256"/>
        <end position="275"/>
    </location>
</feature>
<evidence type="ECO:0000256" key="6">
    <source>
        <dbReference type="ARBA" id="ARBA00022989"/>
    </source>
</evidence>